<feature type="compositionally biased region" description="Polar residues" evidence="2">
    <location>
        <begin position="981"/>
        <end position="994"/>
    </location>
</feature>
<proteinExistence type="predicted"/>
<dbReference type="PROSITE" id="PS50010">
    <property type="entry name" value="DH_2"/>
    <property type="match status" value="1"/>
</dbReference>
<feature type="compositionally biased region" description="Basic and acidic residues" evidence="2">
    <location>
        <begin position="174"/>
        <end position="193"/>
    </location>
</feature>
<feature type="compositionally biased region" description="Basic and acidic residues" evidence="2">
    <location>
        <begin position="514"/>
        <end position="525"/>
    </location>
</feature>
<dbReference type="Proteomes" id="UP000799438">
    <property type="component" value="Unassembled WGS sequence"/>
</dbReference>
<accession>A0A6A6BC11</accession>
<dbReference type="SMART" id="SM00325">
    <property type="entry name" value="RhoGEF"/>
    <property type="match status" value="1"/>
</dbReference>
<reference evidence="4" key="1">
    <citation type="journal article" date="2020" name="Stud. Mycol.">
        <title>101 Dothideomycetes genomes: a test case for predicting lifestyles and emergence of pathogens.</title>
        <authorList>
            <person name="Haridas S."/>
            <person name="Albert R."/>
            <person name="Binder M."/>
            <person name="Bloem J."/>
            <person name="Labutti K."/>
            <person name="Salamov A."/>
            <person name="Andreopoulos B."/>
            <person name="Baker S."/>
            <person name="Barry K."/>
            <person name="Bills G."/>
            <person name="Bluhm B."/>
            <person name="Cannon C."/>
            <person name="Castanera R."/>
            <person name="Culley D."/>
            <person name="Daum C."/>
            <person name="Ezra D."/>
            <person name="Gonzalez J."/>
            <person name="Henrissat B."/>
            <person name="Kuo A."/>
            <person name="Liang C."/>
            <person name="Lipzen A."/>
            <person name="Lutzoni F."/>
            <person name="Magnuson J."/>
            <person name="Mondo S."/>
            <person name="Nolan M."/>
            <person name="Ohm R."/>
            <person name="Pangilinan J."/>
            <person name="Park H.-J."/>
            <person name="Ramirez L."/>
            <person name="Alfaro M."/>
            <person name="Sun H."/>
            <person name="Tritt A."/>
            <person name="Yoshinaga Y."/>
            <person name="Zwiers L.-H."/>
            <person name="Turgeon B."/>
            <person name="Goodwin S."/>
            <person name="Spatafora J."/>
            <person name="Crous P."/>
            <person name="Grigoriev I."/>
        </authorList>
    </citation>
    <scope>NUCLEOTIDE SEQUENCE</scope>
    <source>
        <strain evidence="4">CBS 121167</strain>
    </source>
</reference>
<dbReference type="GeneID" id="54299616"/>
<feature type="compositionally biased region" description="Low complexity" evidence="2">
    <location>
        <begin position="531"/>
        <end position="550"/>
    </location>
</feature>
<dbReference type="InterPro" id="IPR004148">
    <property type="entry name" value="BAR_dom"/>
</dbReference>
<dbReference type="EMBL" id="ML995486">
    <property type="protein sequence ID" value="KAF2141749.1"/>
    <property type="molecule type" value="Genomic_DNA"/>
</dbReference>
<feature type="region of interest" description="Disordered" evidence="2">
    <location>
        <begin position="1627"/>
        <end position="1738"/>
    </location>
</feature>
<dbReference type="SUPFAM" id="SSF103657">
    <property type="entry name" value="BAR/IMD domain-like"/>
    <property type="match status" value="1"/>
</dbReference>
<dbReference type="RefSeq" id="XP_033397461.1">
    <property type="nucleotide sequence ID" value="XM_033542119.1"/>
</dbReference>
<feature type="compositionally biased region" description="Low complexity" evidence="2">
    <location>
        <begin position="1032"/>
        <end position="1044"/>
    </location>
</feature>
<feature type="compositionally biased region" description="Basic and acidic residues" evidence="2">
    <location>
        <begin position="1789"/>
        <end position="1798"/>
    </location>
</feature>
<keyword evidence="5" id="KW-1185">Reference proteome</keyword>
<feature type="compositionally biased region" description="Polar residues" evidence="2">
    <location>
        <begin position="1070"/>
        <end position="1087"/>
    </location>
</feature>
<dbReference type="CDD" id="cd00160">
    <property type="entry name" value="RhoGEF"/>
    <property type="match status" value="1"/>
</dbReference>
<feature type="region of interest" description="Disordered" evidence="2">
    <location>
        <begin position="861"/>
        <end position="881"/>
    </location>
</feature>
<feature type="region of interest" description="Disordered" evidence="2">
    <location>
        <begin position="339"/>
        <end position="683"/>
    </location>
</feature>
<feature type="region of interest" description="Disordered" evidence="2">
    <location>
        <begin position="1"/>
        <end position="240"/>
    </location>
</feature>
<feature type="compositionally biased region" description="Low complexity" evidence="2">
    <location>
        <begin position="1055"/>
        <end position="1069"/>
    </location>
</feature>
<feature type="domain" description="DH" evidence="3">
    <location>
        <begin position="1105"/>
        <end position="1328"/>
    </location>
</feature>
<keyword evidence="1" id="KW-0344">Guanine-nucleotide releasing factor</keyword>
<evidence type="ECO:0000259" key="3">
    <source>
        <dbReference type="PROSITE" id="PS50010"/>
    </source>
</evidence>
<feature type="compositionally biased region" description="Polar residues" evidence="2">
    <location>
        <begin position="1701"/>
        <end position="1716"/>
    </location>
</feature>
<feature type="region of interest" description="Disordered" evidence="2">
    <location>
        <begin position="1751"/>
        <end position="1770"/>
    </location>
</feature>
<feature type="compositionally biased region" description="Polar residues" evidence="2">
    <location>
        <begin position="99"/>
        <end position="130"/>
    </location>
</feature>
<feature type="compositionally biased region" description="Basic and acidic residues" evidence="2">
    <location>
        <begin position="921"/>
        <end position="934"/>
    </location>
</feature>
<feature type="compositionally biased region" description="Polar residues" evidence="2">
    <location>
        <begin position="58"/>
        <end position="68"/>
    </location>
</feature>
<organism evidence="4 5">
    <name type="scientific">Aplosporella prunicola CBS 121167</name>
    <dbReference type="NCBI Taxonomy" id="1176127"/>
    <lineage>
        <taxon>Eukaryota</taxon>
        <taxon>Fungi</taxon>
        <taxon>Dikarya</taxon>
        <taxon>Ascomycota</taxon>
        <taxon>Pezizomycotina</taxon>
        <taxon>Dothideomycetes</taxon>
        <taxon>Dothideomycetes incertae sedis</taxon>
        <taxon>Botryosphaeriales</taxon>
        <taxon>Aplosporellaceae</taxon>
        <taxon>Aplosporella</taxon>
    </lineage>
</organism>
<protein>
    <recommendedName>
        <fullName evidence="3">DH domain-containing protein</fullName>
    </recommendedName>
</protein>
<feature type="compositionally biased region" description="Basic and acidic residues" evidence="2">
    <location>
        <begin position="628"/>
        <end position="639"/>
    </location>
</feature>
<feature type="compositionally biased region" description="Basic and acidic residues" evidence="2">
    <location>
        <begin position="665"/>
        <end position="677"/>
    </location>
</feature>
<dbReference type="Pfam" id="PF03114">
    <property type="entry name" value="BAR"/>
    <property type="match status" value="1"/>
</dbReference>
<evidence type="ECO:0000256" key="2">
    <source>
        <dbReference type="SAM" id="MobiDB-lite"/>
    </source>
</evidence>
<feature type="compositionally biased region" description="Polar residues" evidence="2">
    <location>
        <begin position="937"/>
        <end position="950"/>
    </location>
</feature>
<dbReference type="PANTHER" id="PTHR22834">
    <property type="entry name" value="NUCLEAR FUSION PROTEIN FUS2"/>
    <property type="match status" value="1"/>
</dbReference>
<feature type="region of interest" description="Disordered" evidence="2">
    <location>
        <begin position="1776"/>
        <end position="1806"/>
    </location>
</feature>
<feature type="compositionally biased region" description="Low complexity" evidence="2">
    <location>
        <begin position="364"/>
        <end position="380"/>
    </location>
</feature>
<evidence type="ECO:0000313" key="4">
    <source>
        <dbReference type="EMBL" id="KAF2141749.1"/>
    </source>
</evidence>
<dbReference type="InterPro" id="IPR000219">
    <property type="entry name" value="DH_dom"/>
</dbReference>
<feature type="region of interest" description="Disordered" evidence="2">
    <location>
        <begin position="295"/>
        <end position="327"/>
    </location>
</feature>
<dbReference type="PANTHER" id="PTHR22834:SF20">
    <property type="entry name" value="SH3 DOMAIN-CONTAINING PROTEIN"/>
    <property type="match status" value="1"/>
</dbReference>
<feature type="region of interest" description="Disordered" evidence="2">
    <location>
        <begin position="913"/>
        <end position="1099"/>
    </location>
</feature>
<dbReference type="GO" id="GO:0005737">
    <property type="term" value="C:cytoplasm"/>
    <property type="evidence" value="ECO:0007669"/>
    <property type="project" value="InterPro"/>
</dbReference>
<feature type="compositionally biased region" description="Polar residues" evidence="2">
    <location>
        <begin position="1633"/>
        <end position="1665"/>
    </location>
</feature>
<feature type="compositionally biased region" description="Basic and acidic residues" evidence="2">
    <location>
        <begin position="584"/>
        <end position="596"/>
    </location>
</feature>
<name>A0A6A6BC11_9PEZI</name>
<dbReference type="GO" id="GO:0032955">
    <property type="term" value="P:regulation of division septum assembly"/>
    <property type="evidence" value="ECO:0007669"/>
    <property type="project" value="TreeGrafter"/>
</dbReference>
<dbReference type="SUPFAM" id="SSF48065">
    <property type="entry name" value="DBL homology domain (DH-domain)"/>
    <property type="match status" value="1"/>
</dbReference>
<feature type="compositionally biased region" description="Basic and acidic residues" evidence="2">
    <location>
        <begin position="208"/>
        <end position="222"/>
    </location>
</feature>
<dbReference type="InterPro" id="IPR027267">
    <property type="entry name" value="AH/BAR_dom_sf"/>
</dbReference>
<feature type="compositionally biased region" description="Polar residues" evidence="2">
    <location>
        <begin position="1757"/>
        <end position="1770"/>
    </location>
</feature>
<dbReference type="InterPro" id="IPR051492">
    <property type="entry name" value="Dynamin-Rho_GEF"/>
</dbReference>
<dbReference type="GO" id="GO:0031991">
    <property type="term" value="P:regulation of actomyosin contractile ring contraction"/>
    <property type="evidence" value="ECO:0007669"/>
    <property type="project" value="TreeGrafter"/>
</dbReference>
<evidence type="ECO:0000256" key="1">
    <source>
        <dbReference type="ARBA" id="ARBA00022658"/>
    </source>
</evidence>
<dbReference type="Pfam" id="PF00621">
    <property type="entry name" value="RhoGEF"/>
    <property type="match status" value="1"/>
</dbReference>
<dbReference type="OrthoDB" id="10256089at2759"/>
<evidence type="ECO:0000313" key="5">
    <source>
        <dbReference type="Proteomes" id="UP000799438"/>
    </source>
</evidence>
<sequence>MESEDFQPWSSSARSSYSEHRHPGDYYLPNGALSPAAPAESPDAGEPDDFYRQGLYLPSTTYTRQPDNTVGDGAMATVSSRPKLPHRASDAKSPPPAMHNNNPRQNMRSISGPASSLPVSNGLVSTNSSRPPVKNLVNKFNTAHPSDPVTGKLRKPAAASRSGARHASSPVIPKTDDHSRSQHDGRTYKDPRKTGNGANGTTGSRNTSRREKTSMIPEHDVPKASQSVSSLHSDHGGSRRRLLFGEVPNGNGLYGAGFGIEATVHTDAGMQKPMFLRSRSHTASGSAPLYAEPFNVRTVPARPSSAQGHSRSRSDMTGGPLSPLTRDLMNRIDPFYEQISSVTGSNRSPQQSRIPRAVPRRRTSAASDYAPASRSRASSAMGDRKFQPTSSGAERSEGKENASRSRPATPPGQLPARSYIVSPNKRQGESPKLPVQVKVPPPMTSPVLRSSRPRQPVSAASTSTTKTKLDERLAHAAESGGSIAERMSSRSVSYSSRPKKDLGFSQTSIAARRAQIERSLRDKGIKRPSQRSVSGSSAMADSRSVSPSSVVREKQSRQLQESAPIKEAVRRAPSRTHSSRSRKLSLEVKDLPRADNRTPMTAGTDFEMDESPILGSSSRNYDSQADASPKHESFRDSKLGDISTPEAGTSGPVGERNKQTPNDKNILDSVKKLRERGSSNVSRSELAECLEGLDDQGSIPIMLRGTPTLEQAQREWTAQNHIPQDQGVRWSAHSFESSSQGIKFVDDEEHQRQFDHYDPHSAIAPEDAVGIGHQHRDPRLGDWTPTIYFTPADARQTLSSDACSTIQKILDCYYNSEAISPEMAHGFQQQVQTVSPNLARYDDVWSSKAKTEQYLENLLKGGQNGASVSPEETPKQQKKSWTGCLDDYEQDLAPEGEYSGMAIIYGQPEIYGKSRPSSLSSDDRPLPPPKDWDYSSRAPTSLNSQNNTAPATPLEPISRLTSPFQPHLPELAATGEGLGLSVQSDVPRSDPSTRTQDDAPEIPPLAQLVNEPDATSGLMNSPPSPSVYSRNPASSAFPSAPSRAGTIRSRSSREGAGMSHSMSRSASRSATPHHSASQSIGSKSQEGLPQETEELDEQTLKRLTKRRHIVKELLETELSYFQDMKVVEDIYKATSVSIEAVTDEDRKLLFGNSGDIVAFSLSFIDSLKPAAEGIFRLKDTGRWSSRTHRNSISTTHSAAPGDSMQEPPSDRSDRTTKIGAAFLEQLPNMERVYSVYVQNHEAANKRLVEIQQNKQVQVWLKECHNYAGDITTAWNLDALIVKPTQRFLKYSMLLDQMIGCTPDDHPDRSNLSAASEGIKALAARIDEAKGRKELVEKIVTRKRKESDGLLPSGLSKAFARRGEKLKQVAGLSEQVEDSEYDAISQKFGGHFFQLQIVMRDVEKYLDDVHKMVEQNSNLAREFVEWASNVDPDSPPEITSKWLRYSLTLKEMTATCLTEHKTQVRKTVIQPIMALWELHGKPQKLMQKRKKRLPEYARYKLAKENGTKPDKKLEETGQEFIAINEVLKDELPKLYGKTKILIEACQKNLIHSQRVWYESWHKKFQHTIEEVQKDRRLRDGHSDIVDMFNSDFRHVLMEMDRIGSALRNVKDMAAFSPATTFIMDDSSMKRPGTFASSKRSQSIHSDQSAVISSPEMSQSQRTSGNYTHLPELASTPLIMDTVPPLSPGHPSPNGMGRMRAGSNLSSRGPTTPQSVANQGPGASYFPQRPSTSAGRGIESAAASMTRLSLDNYNEHGRQSGQSSFTAQSNQTRTSSIFNSAMPMNMAESPTDTRDQRDDTSSETDEKESEVLFLAASLFEFNIAHDRREAGFPYLVYVPGEIFDVIGQKGELWLARNQDDPSRTVGWIWEKHFARILQE</sequence>
<feature type="compositionally biased region" description="Polar residues" evidence="2">
    <location>
        <begin position="614"/>
        <end position="626"/>
    </location>
</feature>
<feature type="region of interest" description="Disordered" evidence="2">
    <location>
        <begin position="1186"/>
        <end position="1214"/>
    </location>
</feature>
<feature type="compositionally biased region" description="Polar residues" evidence="2">
    <location>
        <begin position="1017"/>
        <end position="1031"/>
    </location>
</feature>
<gene>
    <name evidence="4" type="ORF">K452DRAFT_298415</name>
</gene>
<feature type="compositionally biased region" description="Basic residues" evidence="2">
    <location>
        <begin position="572"/>
        <end position="583"/>
    </location>
</feature>
<feature type="compositionally biased region" description="Low complexity" evidence="2">
    <location>
        <begin position="157"/>
        <end position="169"/>
    </location>
</feature>
<dbReference type="CDD" id="cd07589">
    <property type="entry name" value="BAR_DNMBP"/>
    <property type="match status" value="1"/>
</dbReference>
<feature type="compositionally biased region" description="Polar residues" evidence="2">
    <location>
        <begin position="339"/>
        <end position="353"/>
    </location>
</feature>
<dbReference type="Gene3D" id="1.20.900.10">
    <property type="entry name" value="Dbl homology (DH) domain"/>
    <property type="match status" value="1"/>
</dbReference>
<dbReference type="GO" id="GO:0005085">
    <property type="term" value="F:guanyl-nucleotide exchange factor activity"/>
    <property type="evidence" value="ECO:0007669"/>
    <property type="project" value="UniProtKB-KW"/>
</dbReference>
<feature type="compositionally biased region" description="Basic and acidic residues" evidence="2">
    <location>
        <begin position="394"/>
        <end position="403"/>
    </location>
</feature>
<dbReference type="InterPro" id="IPR035899">
    <property type="entry name" value="DBL_dom_sf"/>
</dbReference>
<dbReference type="Gene3D" id="1.20.1270.60">
    <property type="entry name" value="Arfaptin homology (AH) domain/BAR domain"/>
    <property type="match status" value="1"/>
</dbReference>